<feature type="repeat" description="TPR" evidence="1">
    <location>
        <begin position="454"/>
        <end position="487"/>
    </location>
</feature>
<dbReference type="AlphaFoldDB" id="A0A4Y7SDF5"/>
<dbReference type="Proteomes" id="UP000298030">
    <property type="component" value="Unassembled WGS sequence"/>
</dbReference>
<dbReference type="InterPro" id="IPR019734">
    <property type="entry name" value="TPR_rpt"/>
</dbReference>
<comment type="caution">
    <text evidence="3">The sequence shown here is derived from an EMBL/GenBank/DDBJ whole genome shotgun (WGS) entry which is preliminary data.</text>
</comment>
<dbReference type="PANTHER" id="PTHR19959">
    <property type="entry name" value="KINESIN LIGHT CHAIN"/>
    <property type="match status" value="1"/>
</dbReference>
<dbReference type="OrthoDB" id="9991317at2759"/>
<dbReference type="PANTHER" id="PTHR19959:SF119">
    <property type="entry name" value="FUNGAL LIPASE-LIKE DOMAIN-CONTAINING PROTEIN"/>
    <property type="match status" value="1"/>
</dbReference>
<reference evidence="3 4" key="1">
    <citation type="journal article" date="2019" name="Nat. Ecol. Evol.">
        <title>Megaphylogeny resolves global patterns of mushroom evolution.</title>
        <authorList>
            <person name="Varga T."/>
            <person name="Krizsan K."/>
            <person name="Foldi C."/>
            <person name="Dima B."/>
            <person name="Sanchez-Garcia M."/>
            <person name="Sanchez-Ramirez S."/>
            <person name="Szollosi G.J."/>
            <person name="Szarkandi J.G."/>
            <person name="Papp V."/>
            <person name="Albert L."/>
            <person name="Andreopoulos W."/>
            <person name="Angelini C."/>
            <person name="Antonin V."/>
            <person name="Barry K.W."/>
            <person name="Bougher N.L."/>
            <person name="Buchanan P."/>
            <person name="Buyck B."/>
            <person name="Bense V."/>
            <person name="Catcheside P."/>
            <person name="Chovatia M."/>
            <person name="Cooper J."/>
            <person name="Damon W."/>
            <person name="Desjardin D."/>
            <person name="Finy P."/>
            <person name="Geml J."/>
            <person name="Haridas S."/>
            <person name="Hughes K."/>
            <person name="Justo A."/>
            <person name="Karasinski D."/>
            <person name="Kautmanova I."/>
            <person name="Kiss B."/>
            <person name="Kocsube S."/>
            <person name="Kotiranta H."/>
            <person name="LaButti K.M."/>
            <person name="Lechner B.E."/>
            <person name="Liimatainen K."/>
            <person name="Lipzen A."/>
            <person name="Lukacs Z."/>
            <person name="Mihaltcheva S."/>
            <person name="Morgado L.N."/>
            <person name="Niskanen T."/>
            <person name="Noordeloos M.E."/>
            <person name="Ohm R.A."/>
            <person name="Ortiz-Santana B."/>
            <person name="Ovrebo C."/>
            <person name="Racz N."/>
            <person name="Riley R."/>
            <person name="Savchenko A."/>
            <person name="Shiryaev A."/>
            <person name="Soop K."/>
            <person name="Spirin V."/>
            <person name="Szebenyi C."/>
            <person name="Tomsovsky M."/>
            <person name="Tulloss R.E."/>
            <person name="Uehling J."/>
            <person name="Grigoriev I.V."/>
            <person name="Vagvolgyi C."/>
            <person name="Papp T."/>
            <person name="Martin F.M."/>
            <person name="Miettinen O."/>
            <person name="Hibbett D.S."/>
            <person name="Nagy L.G."/>
        </authorList>
    </citation>
    <scope>NUCLEOTIDE SEQUENCE [LARGE SCALE GENOMIC DNA]</scope>
    <source>
        <strain evidence="3 4">FP101781</strain>
    </source>
</reference>
<name>A0A4Y7SDF5_COPMI</name>
<dbReference type="EMBL" id="QPFP01000173">
    <property type="protein sequence ID" value="TEB19792.1"/>
    <property type="molecule type" value="Genomic_DNA"/>
</dbReference>
<dbReference type="SUPFAM" id="SSF48452">
    <property type="entry name" value="TPR-like"/>
    <property type="match status" value="2"/>
</dbReference>
<proteinExistence type="predicted"/>
<keyword evidence="4" id="KW-1185">Reference proteome</keyword>
<evidence type="ECO:0000313" key="4">
    <source>
        <dbReference type="Proteomes" id="UP000298030"/>
    </source>
</evidence>
<dbReference type="Gene3D" id="1.25.40.10">
    <property type="entry name" value="Tetratricopeptide repeat domain"/>
    <property type="match status" value="3"/>
</dbReference>
<evidence type="ECO:0000256" key="1">
    <source>
        <dbReference type="PROSITE-ProRule" id="PRU00339"/>
    </source>
</evidence>
<dbReference type="STRING" id="71717.A0A4Y7SDF5"/>
<dbReference type="InterPro" id="IPR024983">
    <property type="entry name" value="CHAT_dom"/>
</dbReference>
<dbReference type="Pfam" id="PF12770">
    <property type="entry name" value="CHAT"/>
    <property type="match status" value="1"/>
</dbReference>
<protein>
    <recommendedName>
        <fullName evidence="2">CHAT domain-containing protein</fullName>
    </recommendedName>
</protein>
<dbReference type="PROSITE" id="PS50005">
    <property type="entry name" value="TPR"/>
    <property type="match status" value="1"/>
</dbReference>
<evidence type="ECO:0000313" key="3">
    <source>
        <dbReference type="EMBL" id="TEB19792.1"/>
    </source>
</evidence>
<organism evidence="3 4">
    <name type="scientific">Coprinellus micaceus</name>
    <name type="common">Glistening ink-cap mushroom</name>
    <name type="synonym">Coprinus micaceus</name>
    <dbReference type="NCBI Taxonomy" id="71717"/>
    <lineage>
        <taxon>Eukaryota</taxon>
        <taxon>Fungi</taxon>
        <taxon>Dikarya</taxon>
        <taxon>Basidiomycota</taxon>
        <taxon>Agaricomycotina</taxon>
        <taxon>Agaricomycetes</taxon>
        <taxon>Agaricomycetidae</taxon>
        <taxon>Agaricales</taxon>
        <taxon>Agaricineae</taxon>
        <taxon>Psathyrellaceae</taxon>
        <taxon>Coprinellus</taxon>
    </lineage>
</organism>
<sequence>MCLASLDSLKGTQKTDAIGNGATCFETIERLRKAVELCPHDREGLILQLHIAANSLDDHFDLTGNLVDADKAISVQQGIVDLIPKASHRRRASELSNLGALFARRFKHSRAPADLNGAVSAIQTAVQLVQEGHADLPSWLHNLGGLLMDKFALSDQLFDIDKAVSTFQNAVKLTTVGHPSLPERLDRLGASLQGQFEVTGNLEEISQSVWALQTAVQLTPEHHPNRPQYLHNLGSALSCRFTAKAHLPNIDDSITACRSAAELTATNHPLRASTLENLGNSLALRYGYTGNFSNLEEGILLLRKAVEITQKGDSMQMSRRLCNLGGLLNLRFLRTQDMGDIEEAIFVQKEAMETYPGHETKVYRCLLNKLANSFATRWKATNNIQDIREAIAATEKALQMTPEGHADLPSYLGDLGVYVMCSGDLFSSVWLHQRAVELTPEGHPHLPGLLFNLGDSLRNRYEYYWDREDLTQAIQVLQRAIQLTPKGHARLSGYHWRLGKAQLTRSRTFVHSDQDLMRGVANFKLAATCSSGQPSDRLRAALWWARSLLDWAPQSPDILVALDIALDMLALKSGLEQTIRTRHIQLQDCADTALEAAAIAFSVGRVDKALEWLEQGRCLVWNQINNLRTPIDALHTYDPNLAARVLYVSKQLEIAGSSRKLPHVKMPLQQKISLQEEASAHLELAEQWEELLCQVRVIPGFESFLQPTKCSALLQSIPKSGTVVIINVHKRRCDAICLVPGRNEPLHIPLPNLSEDKVKQHRNHMQWELRFREPHLHGEDRLGVHGEHSARAMGVYPQPRIKSPIRGVLHGLWTDVVRPILDKLALSKSDQRHGNKAPRIWWCPTGALSFLPLHAAGTYGPGTKSETVLDYVVSSYTPTVSAVTDRVKNCRPIDNKISGLFLTSQPIVRGAPEIPYATYEVHSNYEKVMHQGIRALKVEGEGLTVGNCLTYLEEYSSVHFACHAGQNLEDGLKSRFYLHSGTLDLATILKMDLKNADLAFLSACETSTGDSILPDEAVHLAAGMLAAGYRRVVGTMWYIGDHTSPLVSENFYNWLFRHMKEGCGFDGTLSAYALHHAIRTLQDDLGHDDDAILAWAPFVHFGY</sequence>
<gene>
    <name evidence="3" type="ORF">FA13DRAFT_1843468</name>
</gene>
<feature type="domain" description="CHAT" evidence="2">
    <location>
        <begin position="809"/>
        <end position="1102"/>
    </location>
</feature>
<keyword evidence="1" id="KW-0802">TPR repeat</keyword>
<evidence type="ECO:0000259" key="2">
    <source>
        <dbReference type="Pfam" id="PF12770"/>
    </source>
</evidence>
<dbReference type="InterPro" id="IPR011990">
    <property type="entry name" value="TPR-like_helical_dom_sf"/>
</dbReference>
<accession>A0A4Y7SDF5</accession>